<sequence length="117" mass="12782">MLTPPASLTIYVATQPVDFRKGAEGLALLAKETLGHDPMKGVAVVFRAKRADRVKIVVWDGSGLVMYWKRLDGSGFKWPPIVAGVMRMNAAQLSALLAGMDWTRMHAPRIPQPKALA</sequence>
<evidence type="ECO:0000313" key="2">
    <source>
        <dbReference type="Proteomes" id="UP000051936"/>
    </source>
</evidence>
<dbReference type="STRING" id="989370.AOQ71_29920"/>
<dbReference type="InterPro" id="IPR008878">
    <property type="entry name" value="Transposase_IS66_Orf2"/>
</dbReference>
<dbReference type="OrthoDB" id="9801450at2"/>
<dbReference type="Pfam" id="PF05717">
    <property type="entry name" value="TnpB_IS66"/>
    <property type="match status" value="1"/>
</dbReference>
<accession>A0A0R3D6D3</accession>
<dbReference type="Proteomes" id="UP000051936">
    <property type="component" value="Unassembled WGS sequence"/>
</dbReference>
<organism evidence="1 2">
    <name type="scientific">Bradyrhizobium manausense</name>
    <dbReference type="NCBI Taxonomy" id="989370"/>
    <lineage>
        <taxon>Bacteria</taxon>
        <taxon>Pseudomonadati</taxon>
        <taxon>Pseudomonadota</taxon>
        <taxon>Alphaproteobacteria</taxon>
        <taxon>Hyphomicrobiales</taxon>
        <taxon>Nitrobacteraceae</taxon>
        <taxon>Bradyrhizobium</taxon>
    </lineage>
</organism>
<keyword evidence="2" id="KW-1185">Reference proteome</keyword>
<dbReference type="EMBL" id="LJYG01000107">
    <property type="protein sequence ID" value="KRQ03838.1"/>
    <property type="molecule type" value="Genomic_DNA"/>
</dbReference>
<dbReference type="PANTHER" id="PTHR36455:SF1">
    <property type="entry name" value="BLR8292 PROTEIN"/>
    <property type="match status" value="1"/>
</dbReference>
<dbReference type="RefSeq" id="WP_057754480.1">
    <property type="nucleotide sequence ID" value="NZ_LJYG01000107.1"/>
</dbReference>
<dbReference type="AlphaFoldDB" id="A0A0R3D6D3"/>
<gene>
    <name evidence="1" type="ORF">AOQ71_29920</name>
</gene>
<name>A0A0R3D6D3_9BRAD</name>
<dbReference type="PANTHER" id="PTHR36455">
    <property type="match status" value="1"/>
</dbReference>
<reference evidence="1 2" key="1">
    <citation type="submission" date="2015-09" db="EMBL/GenBank/DDBJ databases">
        <title>Draft Genome Sequence of Bradyrhizobium manausense Strain BR 3351T, a Novel Symbiotic Nitrogen-Fixing Alphaproteobacterium Isolated from Brazilian Amazon Rain Forest.</title>
        <authorList>
            <person name="De Araujo J.L."/>
            <person name="Zilli J.E."/>
        </authorList>
    </citation>
    <scope>NUCLEOTIDE SEQUENCE [LARGE SCALE GENOMIC DNA]</scope>
    <source>
        <strain evidence="1 2">BR3351</strain>
    </source>
</reference>
<evidence type="ECO:0000313" key="1">
    <source>
        <dbReference type="EMBL" id="KRQ03838.1"/>
    </source>
</evidence>
<protein>
    <submittedName>
        <fullName evidence="1">Transposase</fullName>
    </submittedName>
</protein>
<dbReference type="NCBIfam" id="NF033819">
    <property type="entry name" value="IS66_TnpB"/>
    <property type="match status" value="1"/>
</dbReference>
<proteinExistence type="predicted"/>
<comment type="caution">
    <text evidence="1">The sequence shown here is derived from an EMBL/GenBank/DDBJ whole genome shotgun (WGS) entry which is preliminary data.</text>
</comment>